<organism evidence="1 2">
    <name type="scientific">Caerostris extrusa</name>
    <name type="common">Bark spider</name>
    <name type="synonym">Caerostris bankana</name>
    <dbReference type="NCBI Taxonomy" id="172846"/>
    <lineage>
        <taxon>Eukaryota</taxon>
        <taxon>Metazoa</taxon>
        <taxon>Ecdysozoa</taxon>
        <taxon>Arthropoda</taxon>
        <taxon>Chelicerata</taxon>
        <taxon>Arachnida</taxon>
        <taxon>Araneae</taxon>
        <taxon>Araneomorphae</taxon>
        <taxon>Entelegynae</taxon>
        <taxon>Araneoidea</taxon>
        <taxon>Araneidae</taxon>
        <taxon>Caerostris</taxon>
    </lineage>
</organism>
<reference evidence="1 2" key="1">
    <citation type="submission" date="2021-06" db="EMBL/GenBank/DDBJ databases">
        <title>Caerostris extrusa draft genome.</title>
        <authorList>
            <person name="Kono N."/>
            <person name="Arakawa K."/>
        </authorList>
    </citation>
    <scope>NUCLEOTIDE SEQUENCE [LARGE SCALE GENOMIC DNA]</scope>
</reference>
<name>A0AAV4PLM0_CAEEX</name>
<proteinExistence type="predicted"/>
<evidence type="ECO:0000313" key="2">
    <source>
        <dbReference type="Proteomes" id="UP001054945"/>
    </source>
</evidence>
<sequence>MDQLSGGRAQVFCLEAEIGNLEKKARKAFCPTMGFPFDLKAGYAEMSKSSKRDVLTIFEHSVCACGGEAFQKVVEDNLEKTSKMLMDRKHT</sequence>
<dbReference type="EMBL" id="BPLR01004844">
    <property type="protein sequence ID" value="GIX97981.1"/>
    <property type="molecule type" value="Genomic_DNA"/>
</dbReference>
<accession>A0AAV4PLM0</accession>
<evidence type="ECO:0000313" key="1">
    <source>
        <dbReference type="EMBL" id="GIX97981.1"/>
    </source>
</evidence>
<comment type="caution">
    <text evidence="1">The sequence shown here is derived from an EMBL/GenBank/DDBJ whole genome shotgun (WGS) entry which is preliminary data.</text>
</comment>
<protein>
    <submittedName>
        <fullName evidence="1">Uncharacterized protein</fullName>
    </submittedName>
</protein>
<dbReference type="Proteomes" id="UP001054945">
    <property type="component" value="Unassembled WGS sequence"/>
</dbReference>
<gene>
    <name evidence="1" type="ORF">CEXT_64321</name>
</gene>
<dbReference type="AlphaFoldDB" id="A0AAV4PLM0"/>
<keyword evidence="2" id="KW-1185">Reference proteome</keyword>